<dbReference type="AlphaFoldDB" id="A0A6A3ANG5"/>
<dbReference type="PANTHER" id="PTHR31579">
    <property type="entry name" value="OS03G0796600 PROTEIN"/>
    <property type="match status" value="1"/>
</dbReference>
<dbReference type="InterPro" id="IPR006502">
    <property type="entry name" value="PDDEXK-like"/>
</dbReference>
<name>A0A6A3ANG5_HIBSY</name>
<protein>
    <submittedName>
        <fullName evidence="2">ADP-ribosylation factor-like protein 5-like isoform 1</fullName>
    </submittedName>
</protein>
<dbReference type="EMBL" id="VEPZ02000988">
    <property type="protein sequence ID" value="KAE8704785.1"/>
    <property type="molecule type" value="Genomic_DNA"/>
</dbReference>
<organism evidence="2 3">
    <name type="scientific">Hibiscus syriacus</name>
    <name type="common">Rose of Sharon</name>
    <dbReference type="NCBI Taxonomy" id="106335"/>
    <lineage>
        <taxon>Eukaryota</taxon>
        <taxon>Viridiplantae</taxon>
        <taxon>Streptophyta</taxon>
        <taxon>Embryophyta</taxon>
        <taxon>Tracheophyta</taxon>
        <taxon>Spermatophyta</taxon>
        <taxon>Magnoliopsida</taxon>
        <taxon>eudicotyledons</taxon>
        <taxon>Gunneridae</taxon>
        <taxon>Pentapetalae</taxon>
        <taxon>rosids</taxon>
        <taxon>malvids</taxon>
        <taxon>Malvales</taxon>
        <taxon>Malvaceae</taxon>
        <taxon>Malvoideae</taxon>
        <taxon>Hibiscus</taxon>
    </lineage>
</organism>
<evidence type="ECO:0000313" key="3">
    <source>
        <dbReference type="Proteomes" id="UP000436088"/>
    </source>
</evidence>
<dbReference type="OrthoDB" id="691424at2759"/>
<reference evidence="2" key="1">
    <citation type="submission" date="2019-09" db="EMBL/GenBank/DDBJ databases">
        <title>Draft genome information of white flower Hibiscus syriacus.</title>
        <authorList>
            <person name="Kim Y.-M."/>
        </authorList>
    </citation>
    <scope>NUCLEOTIDE SEQUENCE [LARGE SCALE GENOMIC DNA]</scope>
    <source>
        <strain evidence="2">YM2019G1</strain>
    </source>
</reference>
<feature type="region of interest" description="Disordered" evidence="1">
    <location>
        <begin position="1"/>
        <end position="21"/>
    </location>
</feature>
<dbReference type="PANTHER" id="PTHR31579:SF1">
    <property type="entry name" value="OS03G0796600 PROTEIN"/>
    <property type="match status" value="1"/>
</dbReference>
<evidence type="ECO:0000313" key="2">
    <source>
        <dbReference type="EMBL" id="KAE8704785.1"/>
    </source>
</evidence>
<dbReference type="Proteomes" id="UP000436088">
    <property type="component" value="Unassembled WGS sequence"/>
</dbReference>
<sequence length="378" mass="41933">MKVQPIDIGSRAEKETAPRAEPVKPALKSLLKRIFDRPFPSVLRTSAADKLSIGETQFSSKDGAIDFEPSSICLDKMVQNFIEDSHYDKQPPPHQPSVKYGLNRCTCFNGNSNDSSDDEFDAFSESTNGGSPPADACETLKSLVQCATIVERNLLADTAMIVEKNRNCKRKDDLRKIVTDGLISLGYNSSICKSKWDKSPSFPAGDYEYIDVVFVEEGRMLIDVDFRSEFEMARSTGTYKAIVQSLPFIFVGKPDRLDRIVSIVSEAAKQSLKNKGMHLPPWRKTEYMRAKWLSQFTRASSRTGDVSGKTDIKETFDSGGCGELDLIFGEEKIASTEQNPDEKELPVTTWQPPAVKSKSVEGGTKIVTGLASLFKEKP</sequence>
<dbReference type="NCBIfam" id="TIGR01615">
    <property type="entry name" value="A_thal_3542"/>
    <property type="match status" value="1"/>
</dbReference>
<dbReference type="Pfam" id="PF04720">
    <property type="entry name" value="PDDEXK_6"/>
    <property type="match status" value="1"/>
</dbReference>
<proteinExistence type="predicted"/>
<comment type="caution">
    <text evidence="2">The sequence shown here is derived from an EMBL/GenBank/DDBJ whole genome shotgun (WGS) entry which is preliminary data.</text>
</comment>
<gene>
    <name evidence="2" type="ORF">F3Y22_tig00110443pilonHSYRG00202</name>
</gene>
<accession>A0A6A3ANG5</accession>
<keyword evidence="3" id="KW-1185">Reference proteome</keyword>
<evidence type="ECO:0000256" key="1">
    <source>
        <dbReference type="SAM" id="MobiDB-lite"/>
    </source>
</evidence>
<feature type="compositionally biased region" description="Basic and acidic residues" evidence="1">
    <location>
        <begin position="10"/>
        <end position="21"/>
    </location>
</feature>